<gene>
    <name evidence="5" type="ORF">SAMN06265355_109287</name>
</gene>
<evidence type="ECO:0000259" key="4">
    <source>
        <dbReference type="PROSITE" id="PS50949"/>
    </source>
</evidence>
<keyword evidence="3" id="KW-0804">Transcription</keyword>
<name>A0A239B017_9ACTN</name>
<evidence type="ECO:0000256" key="3">
    <source>
        <dbReference type="ARBA" id="ARBA00023163"/>
    </source>
</evidence>
<dbReference type="CDD" id="cd07377">
    <property type="entry name" value="WHTH_GntR"/>
    <property type="match status" value="1"/>
</dbReference>
<dbReference type="PRINTS" id="PR00035">
    <property type="entry name" value="HTHGNTR"/>
</dbReference>
<keyword evidence="2 5" id="KW-0238">DNA-binding</keyword>
<dbReference type="InterPro" id="IPR036390">
    <property type="entry name" value="WH_DNA-bd_sf"/>
</dbReference>
<dbReference type="PANTHER" id="PTHR43537:SF5">
    <property type="entry name" value="UXU OPERON TRANSCRIPTIONAL REGULATOR"/>
    <property type="match status" value="1"/>
</dbReference>
<dbReference type="AlphaFoldDB" id="A0A239B017"/>
<protein>
    <submittedName>
        <fullName evidence="5">DNA-binding transcriptional regulator, GntR family</fullName>
    </submittedName>
</protein>
<dbReference type="InterPro" id="IPR011711">
    <property type="entry name" value="GntR_C"/>
</dbReference>
<keyword evidence="6" id="KW-1185">Reference proteome</keyword>
<dbReference type="RefSeq" id="WP_089314105.1">
    <property type="nucleotide sequence ID" value="NZ_FZNP01000009.1"/>
</dbReference>
<dbReference type="GO" id="GO:0003677">
    <property type="term" value="F:DNA binding"/>
    <property type="evidence" value="ECO:0007669"/>
    <property type="project" value="UniProtKB-KW"/>
</dbReference>
<dbReference type="InterPro" id="IPR008920">
    <property type="entry name" value="TF_FadR/GntR_C"/>
</dbReference>
<dbReference type="SMART" id="SM00345">
    <property type="entry name" value="HTH_GNTR"/>
    <property type="match status" value="1"/>
</dbReference>
<dbReference type="SUPFAM" id="SSF48008">
    <property type="entry name" value="GntR ligand-binding domain-like"/>
    <property type="match status" value="1"/>
</dbReference>
<dbReference type="OrthoDB" id="8680240at2"/>
<dbReference type="GO" id="GO:0003700">
    <property type="term" value="F:DNA-binding transcription factor activity"/>
    <property type="evidence" value="ECO:0007669"/>
    <property type="project" value="InterPro"/>
</dbReference>
<evidence type="ECO:0000256" key="2">
    <source>
        <dbReference type="ARBA" id="ARBA00023125"/>
    </source>
</evidence>
<keyword evidence="1" id="KW-0805">Transcription regulation</keyword>
<dbReference type="PANTHER" id="PTHR43537">
    <property type="entry name" value="TRANSCRIPTIONAL REGULATOR, GNTR FAMILY"/>
    <property type="match status" value="1"/>
</dbReference>
<proteinExistence type="predicted"/>
<dbReference type="Pfam" id="PF00392">
    <property type="entry name" value="GntR"/>
    <property type="match status" value="1"/>
</dbReference>
<accession>A0A239B017</accession>
<dbReference type="Proteomes" id="UP000198420">
    <property type="component" value="Unassembled WGS sequence"/>
</dbReference>
<evidence type="ECO:0000256" key="1">
    <source>
        <dbReference type="ARBA" id="ARBA00023015"/>
    </source>
</evidence>
<dbReference type="Gene3D" id="1.20.120.530">
    <property type="entry name" value="GntR ligand-binding domain-like"/>
    <property type="match status" value="1"/>
</dbReference>
<dbReference type="Gene3D" id="1.10.10.10">
    <property type="entry name" value="Winged helix-like DNA-binding domain superfamily/Winged helix DNA-binding domain"/>
    <property type="match status" value="1"/>
</dbReference>
<dbReference type="EMBL" id="FZNP01000009">
    <property type="protein sequence ID" value="SNS00553.1"/>
    <property type="molecule type" value="Genomic_DNA"/>
</dbReference>
<feature type="domain" description="HTH gntR-type" evidence="4">
    <location>
        <begin position="17"/>
        <end position="83"/>
    </location>
</feature>
<dbReference type="Pfam" id="PF07729">
    <property type="entry name" value="FCD"/>
    <property type="match status" value="1"/>
</dbReference>
<dbReference type="InterPro" id="IPR000524">
    <property type="entry name" value="Tscrpt_reg_HTH_GntR"/>
</dbReference>
<dbReference type="InterPro" id="IPR036388">
    <property type="entry name" value="WH-like_DNA-bd_sf"/>
</dbReference>
<evidence type="ECO:0000313" key="6">
    <source>
        <dbReference type="Proteomes" id="UP000198420"/>
    </source>
</evidence>
<organism evidence="5 6">
    <name type="scientific">Actinomadura mexicana</name>
    <dbReference type="NCBI Taxonomy" id="134959"/>
    <lineage>
        <taxon>Bacteria</taxon>
        <taxon>Bacillati</taxon>
        <taxon>Actinomycetota</taxon>
        <taxon>Actinomycetes</taxon>
        <taxon>Streptosporangiales</taxon>
        <taxon>Thermomonosporaceae</taxon>
        <taxon>Actinomadura</taxon>
    </lineage>
</organism>
<dbReference type="SMART" id="SM00895">
    <property type="entry name" value="FCD"/>
    <property type="match status" value="1"/>
</dbReference>
<dbReference type="SUPFAM" id="SSF46785">
    <property type="entry name" value="Winged helix' DNA-binding domain"/>
    <property type="match status" value="1"/>
</dbReference>
<sequence length="226" mass="25872">MKSASAGPNRSIAGLPENRRHALYEQLKQSIYLGDLEPGRYLVESTLAAMYEVSRTPVREALLRLEQDGLVVRDGSGLTVRDHSPDEILDLYEVRILLEREAGRAAAGRRTTHDLLTLRKAAKRYEAVDVDNPRGMVETNREFHQAVWRCTHQLALLDLLERLDLHLGRFPNTTLTYPNRREATVEQHRAIVRAIEAREQERAGDLCAQHFSDARDIRLAQWENED</sequence>
<dbReference type="PROSITE" id="PS50949">
    <property type="entry name" value="HTH_GNTR"/>
    <property type="match status" value="1"/>
</dbReference>
<reference evidence="6" key="1">
    <citation type="submission" date="2017-06" db="EMBL/GenBank/DDBJ databases">
        <authorList>
            <person name="Varghese N."/>
            <person name="Submissions S."/>
        </authorList>
    </citation>
    <scope>NUCLEOTIDE SEQUENCE [LARGE SCALE GENOMIC DNA]</scope>
    <source>
        <strain evidence="6">DSM 44485</strain>
    </source>
</reference>
<evidence type="ECO:0000313" key="5">
    <source>
        <dbReference type="EMBL" id="SNS00553.1"/>
    </source>
</evidence>